<comment type="caution">
    <text evidence="1">The sequence shown here is derived from an EMBL/GenBank/DDBJ whole genome shotgun (WGS) entry which is preliminary data.</text>
</comment>
<accession>A0A8S4S561</accession>
<sequence>MTEFNIDHIHWERRKKEINGARALMRDAVSVRKLGLLKKGYEGIPRNTESSNCADGFSCHIYGSKCRSRIGLSQEISLRQWLNRLSRRTGH</sequence>
<reference evidence="1" key="1">
    <citation type="submission" date="2022-03" db="EMBL/GenBank/DDBJ databases">
        <authorList>
            <person name="Lindestad O."/>
        </authorList>
    </citation>
    <scope>NUCLEOTIDE SEQUENCE</scope>
</reference>
<organism evidence="1 2">
    <name type="scientific">Pararge aegeria aegeria</name>
    <dbReference type="NCBI Taxonomy" id="348720"/>
    <lineage>
        <taxon>Eukaryota</taxon>
        <taxon>Metazoa</taxon>
        <taxon>Ecdysozoa</taxon>
        <taxon>Arthropoda</taxon>
        <taxon>Hexapoda</taxon>
        <taxon>Insecta</taxon>
        <taxon>Pterygota</taxon>
        <taxon>Neoptera</taxon>
        <taxon>Endopterygota</taxon>
        <taxon>Lepidoptera</taxon>
        <taxon>Glossata</taxon>
        <taxon>Ditrysia</taxon>
        <taxon>Papilionoidea</taxon>
        <taxon>Nymphalidae</taxon>
        <taxon>Satyrinae</taxon>
        <taxon>Satyrini</taxon>
        <taxon>Parargina</taxon>
        <taxon>Pararge</taxon>
    </lineage>
</organism>
<protein>
    <submittedName>
        <fullName evidence="1">Jg17986 protein</fullName>
    </submittedName>
</protein>
<dbReference type="Proteomes" id="UP000838756">
    <property type="component" value="Unassembled WGS sequence"/>
</dbReference>
<evidence type="ECO:0000313" key="2">
    <source>
        <dbReference type="Proteomes" id="UP000838756"/>
    </source>
</evidence>
<proteinExistence type="predicted"/>
<gene>
    <name evidence="1" type="primary">jg17986</name>
    <name evidence="1" type="ORF">PAEG_LOCUS20453</name>
</gene>
<dbReference type="EMBL" id="CAKXAJ010025830">
    <property type="protein sequence ID" value="CAH2244513.1"/>
    <property type="molecule type" value="Genomic_DNA"/>
</dbReference>
<evidence type="ECO:0000313" key="1">
    <source>
        <dbReference type="EMBL" id="CAH2244513.1"/>
    </source>
</evidence>
<dbReference type="OrthoDB" id="425681at2759"/>
<dbReference type="AlphaFoldDB" id="A0A8S4S561"/>
<keyword evidence="2" id="KW-1185">Reference proteome</keyword>
<name>A0A8S4S561_9NEOP</name>